<evidence type="ECO:0000256" key="2">
    <source>
        <dbReference type="ARBA" id="ARBA00005179"/>
    </source>
</evidence>
<dbReference type="GO" id="GO:0005506">
    <property type="term" value="F:iron ion binding"/>
    <property type="evidence" value="ECO:0007669"/>
    <property type="project" value="InterPro"/>
</dbReference>
<dbReference type="InterPro" id="IPR036396">
    <property type="entry name" value="Cyt_P450_sf"/>
</dbReference>
<dbReference type="InterPro" id="IPR002401">
    <property type="entry name" value="Cyt_P450_E_grp-I"/>
</dbReference>
<comment type="caution">
    <text evidence="12">The sequence shown here is derived from an EMBL/GenBank/DDBJ whole genome shotgun (WGS) entry which is preliminary data.</text>
</comment>
<organism evidence="12 13">
    <name type="scientific">Mycena citricolor</name>
    <dbReference type="NCBI Taxonomy" id="2018698"/>
    <lineage>
        <taxon>Eukaryota</taxon>
        <taxon>Fungi</taxon>
        <taxon>Dikarya</taxon>
        <taxon>Basidiomycota</taxon>
        <taxon>Agaricomycotina</taxon>
        <taxon>Agaricomycetes</taxon>
        <taxon>Agaricomycetidae</taxon>
        <taxon>Agaricales</taxon>
        <taxon>Marasmiineae</taxon>
        <taxon>Mycenaceae</taxon>
        <taxon>Mycena</taxon>
    </lineage>
</organism>
<dbReference type="Pfam" id="PF00067">
    <property type="entry name" value="p450"/>
    <property type="match status" value="1"/>
</dbReference>
<evidence type="ECO:0000256" key="10">
    <source>
        <dbReference type="RuleBase" id="RU000461"/>
    </source>
</evidence>
<dbReference type="InterPro" id="IPR017972">
    <property type="entry name" value="Cyt_P450_CS"/>
</dbReference>
<evidence type="ECO:0000256" key="6">
    <source>
        <dbReference type="ARBA" id="ARBA00023002"/>
    </source>
</evidence>
<dbReference type="EMBL" id="CAVNYO010000045">
    <property type="protein sequence ID" value="CAK5263864.1"/>
    <property type="molecule type" value="Genomic_DNA"/>
</dbReference>
<dbReference type="InterPro" id="IPR001128">
    <property type="entry name" value="Cyt_P450"/>
</dbReference>
<keyword evidence="4 9" id="KW-0349">Heme</keyword>
<evidence type="ECO:0000256" key="8">
    <source>
        <dbReference type="ARBA" id="ARBA00023033"/>
    </source>
</evidence>
<keyword evidence="8 10" id="KW-0503">Monooxygenase</keyword>
<proteinExistence type="inferred from homology"/>
<dbReference type="PROSITE" id="PS00086">
    <property type="entry name" value="CYTOCHROME_P450"/>
    <property type="match status" value="1"/>
</dbReference>
<comment type="cofactor">
    <cofactor evidence="1 9">
        <name>heme</name>
        <dbReference type="ChEBI" id="CHEBI:30413"/>
    </cofactor>
</comment>
<dbReference type="AlphaFoldDB" id="A0AAD2GTQ7"/>
<dbReference type="GO" id="GO:0004497">
    <property type="term" value="F:monooxygenase activity"/>
    <property type="evidence" value="ECO:0007669"/>
    <property type="project" value="UniProtKB-KW"/>
</dbReference>
<evidence type="ECO:0000256" key="4">
    <source>
        <dbReference type="ARBA" id="ARBA00022617"/>
    </source>
</evidence>
<evidence type="ECO:0000313" key="12">
    <source>
        <dbReference type="EMBL" id="CAK5263864.1"/>
    </source>
</evidence>
<reference evidence="12" key="1">
    <citation type="submission" date="2023-11" db="EMBL/GenBank/DDBJ databases">
        <authorList>
            <person name="De Vega J J."/>
            <person name="De Vega J J."/>
        </authorList>
    </citation>
    <scope>NUCLEOTIDE SEQUENCE</scope>
</reference>
<evidence type="ECO:0000256" key="1">
    <source>
        <dbReference type="ARBA" id="ARBA00001971"/>
    </source>
</evidence>
<keyword evidence="6 10" id="KW-0560">Oxidoreductase</keyword>
<keyword evidence="13" id="KW-1185">Reference proteome</keyword>
<dbReference type="Gene3D" id="1.10.630.10">
    <property type="entry name" value="Cytochrome P450"/>
    <property type="match status" value="1"/>
</dbReference>
<dbReference type="SUPFAM" id="SSF48264">
    <property type="entry name" value="Cytochrome P450"/>
    <property type="match status" value="1"/>
</dbReference>
<keyword evidence="11" id="KW-0732">Signal</keyword>
<dbReference type="Proteomes" id="UP001295794">
    <property type="component" value="Unassembled WGS sequence"/>
</dbReference>
<sequence length="518" mass="56787">MSFPIQLLVFVVLPCALLLFSRRQRGRRAPLPPGPPRLPLIGNLLDIPAKEPWLAFTEMRAKYGDVTSLTMPGRTIILVHTASAATSILIHSSALTSERPVLPLAGALCGYDTQLPLSQYTADGPRAPGAVNNRVKAERKCFHGFLGTPGAVAALVPRVVDEVRDFLRAVEGTEGDVMHHISRATMRFSLRIAYGHKADTGTAPDAFVREVEIGSDNFFEMTKPGASFVDLFPILRHWPSWLPGGDFHRVGAQIRKHLEYTRDMGITLVKQRMAHESNERSLASSMIETKEDEFLTTVAAFALGTGASDTTASQLSGFFLAMALNPDIQRAAQAELDAVVGRSRLPTLEDQSSLPYVDAVCKEVLRWFVSAPAGLPHRAKQDFVYESATGPMLIPKDAMLVPNIWNMNRDPDRYVNPDKFDPTRFIATKDKPAEENPAKTSFGFGRRICPGRLLAESSLFLFCSAVLSVFDIGKAHDSEGKEIDIALGFTTQTVIHPTPFKCSVRARDGSARSLIYGA</sequence>
<name>A0AAD2GTQ7_9AGAR</name>
<dbReference type="GO" id="GO:0020037">
    <property type="term" value="F:heme binding"/>
    <property type="evidence" value="ECO:0007669"/>
    <property type="project" value="InterPro"/>
</dbReference>
<evidence type="ECO:0000313" key="13">
    <source>
        <dbReference type="Proteomes" id="UP001295794"/>
    </source>
</evidence>
<feature type="chain" id="PRO_5042252883" description="Cytochrome P450" evidence="11">
    <location>
        <begin position="24"/>
        <end position="518"/>
    </location>
</feature>
<gene>
    <name evidence="12" type="ORF">MYCIT1_LOCUS3572</name>
</gene>
<dbReference type="InterPro" id="IPR050364">
    <property type="entry name" value="Cytochrome_P450_fung"/>
</dbReference>
<protein>
    <recommendedName>
        <fullName evidence="14">Cytochrome P450</fullName>
    </recommendedName>
</protein>
<comment type="similarity">
    <text evidence="3 10">Belongs to the cytochrome P450 family.</text>
</comment>
<feature type="binding site" description="axial binding residue" evidence="9">
    <location>
        <position position="449"/>
    </location>
    <ligand>
        <name>heme</name>
        <dbReference type="ChEBI" id="CHEBI:30413"/>
    </ligand>
    <ligandPart>
        <name>Fe</name>
        <dbReference type="ChEBI" id="CHEBI:18248"/>
    </ligandPart>
</feature>
<keyword evidence="5 9" id="KW-0479">Metal-binding</keyword>
<keyword evidence="7 9" id="KW-0408">Iron</keyword>
<evidence type="ECO:0000256" key="7">
    <source>
        <dbReference type="ARBA" id="ARBA00023004"/>
    </source>
</evidence>
<evidence type="ECO:0008006" key="14">
    <source>
        <dbReference type="Google" id="ProtNLM"/>
    </source>
</evidence>
<evidence type="ECO:0000256" key="11">
    <source>
        <dbReference type="SAM" id="SignalP"/>
    </source>
</evidence>
<evidence type="ECO:0000256" key="9">
    <source>
        <dbReference type="PIRSR" id="PIRSR602401-1"/>
    </source>
</evidence>
<dbReference type="PRINTS" id="PR00463">
    <property type="entry name" value="EP450I"/>
</dbReference>
<dbReference type="PANTHER" id="PTHR46300:SF7">
    <property type="entry name" value="P450, PUTATIVE (EUROFUNG)-RELATED"/>
    <property type="match status" value="1"/>
</dbReference>
<accession>A0AAD2GTQ7</accession>
<dbReference type="CDD" id="cd11065">
    <property type="entry name" value="CYP64-like"/>
    <property type="match status" value="1"/>
</dbReference>
<dbReference type="GO" id="GO:0016705">
    <property type="term" value="F:oxidoreductase activity, acting on paired donors, with incorporation or reduction of molecular oxygen"/>
    <property type="evidence" value="ECO:0007669"/>
    <property type="project" value="InterPro"/>
</dbReference>
<evidence type="ECO:0000256" key="5">
    <source>
        <dbReference type="ARBA" id="ARBA00022723"/>
    </source>
</evidence>
<comment type="pathway">
    <text evidence="2">Secondary metabolite biosynthesis.</text>
</comment>
<evidence type="ECO:0000256" key="3">
    <source>
        <dbReference type="ARBA" id="ARBA00010617"/>
    </source>
</evidence>
<dbReference type="PANTHER" id="PTHR46300">
    <property type="entry name" value="P450, PUTATIVE (EUROFUNG)-RELATED-RELATED"/>
    <property type="match status" value="1"/>
</dbReference>
<feature type="signal peptide" evidence="11">
    <location>
        <begin position="1"/>
        <end position="23"/>
    </location>
</feature>